<evidence type="ECO:0000256" key="2">
    <source>
        <dbReference type="ARBA" id="ARBA00022553"/>
    </source>
</evidence>
<evidence type="ECO:0000256" key="6">
    <source>
        <dbReference type="PROSITE-ProRule" id="PRU10141"/>
    </source>
</evidence>
<dbReference type="SUPFAM" id="SSF56112">
    <property type="entry name" value="Protein kinase-like (PK-like)"/>
    <property type="match status" value="1"/>
</dbReference>
<evidence type="ECO:0000256" key="3">
    <source>
        <dbReference type="ARBA" id="ARBA00022741"/>
    </source>
</evidence>
<dbReference type="AlphaFoldDB" id="A0ABC8YUC5"/>
<feature type="binding site" evidence="6">
    <location>
        <position position="67"/>
    </location>
    <ligand>
        <name>ATP</name>
        <dbReference type="ChEBI" id="CHEBI:30616"/>
    </ligand>
</feature>
<dbReference type="PANTHER" id="PTHR24056">
    <property type="entry name" value="CELL DIVISION PROTEIN KINASE"/>
    <property type="match status" value="1"/>
</dbReference>
<evidence type="ECO:0000256" key="4">
    <source>
        <dbReference type="ARBA" id="ARBA00022840"/>
    </source>
</evidence>
<dbReference type="PROSITE" id="PS50011">
    <property type="entry name" value="PROTEIN_KINASE_DOM"/>
    <property type="match status" value="1"/>
</dbReference>
<evidence type="ECO:0000256" key="5">
    <source>
        <dbReference type="ARBA" id="ARBA00049280"/>
    </source>
</evidence>
<dbReference type="PROSITE" id="PS00107">
    <property type="entry name" value="PROTEIN_KINASE_ATP"/>
    <property type="match status" value="1"/>
</dbReference>
<dbReference type="Proteomes" id="UP001497457">
    <property type="component" value="Chromosome 17b"/>
</dbReference>
<dbReference type="Gene3D" id="1.10.510.10">
    <property type="entry name" value="Transferase(Phosphotransferase) domain 1"/>
    <property type="match status" value="1"/>
</dbReference>
<evidence type="ECO:0000256" key="1">
    <source>
        <dbReference type="ARBA" id="ARBA00012409"/>
    </source>
</evidence>
<dbReference type="Gene3D" id="3.30.200.20">
    <property type="entry name" value="Phosphorylase Kinase, domain 1"/>
    <property type="match status" value="1"/>
</dbReference>
<keyword evidence="2" id="KW-0597">Phosphoprotein</keyword>
<sequence>MATASALVHGGVAAALQAEEETAAAAAPQWPAALAERYERLEKLGEGMFGDVYRAWDRVGRRFVAVKRLAGRAGGGFVETCARDFAREAASLAACRGHPSVVELLAAHAAADGGAGVDRFLVTECAGPTNLRQYMDLRRREGRLPFDEAEVRDAMRQLLAGAEAEHAAGVLHREIVPENVTVDAIAGGGAAVEKKVVYKICGFGMSEPAAEKDVDGDGMLASPGPYRAPELFLGSKDYDGRVDTWALGCIMAELLAGAGGAPFFGGETDAEVLEKMLRVVGARGIVKWPGLERVAGQERAARLRKMFRRDGGHLREVFPKEVLSPEGFEVLSGLLRSDPDSRLTAAAALRMPWFRRRRGFGGCFRGAAS</sequence>
<reference evidence="8 9" key="2">
    <citation type="submission" date="2024-10" db="EMBL/GenBank/DDBJ databases">
        <authorList>
            <person name="Ryan C."/>
        </authorList>
    </citation>
    <scope>NUCLEOTIDE SEQUENCE [LARGE SCALE GENOMIC DNA]</scope>
</reference>
<dbReference type="EC" id="2.7.11.23" evidence="1"/>
<proteinExistence type="predicted"/>
<name>A0ABC8YUC5_9POAL</name>
<dbReference type="InterPro" id="IPR000719">
    <property type="entry name" value="Prot_kinase_dom"/>
</dbReference>
<keyword evidence="3 6" id="KW-0547">Nucleotide-binding</keyword>
<dbReference type="GO" id="GO:0008353">
    <property type="term" value="F:RNA polymerase II CTD heptapeptide repeat kinase activity"/>
    <property type="evidence" value="ECO:0007669"/>
    <property type="project" value="UniProtKB-EC"/>
</dbReference>
<comment type="catalytic activity">
    <reaction evidence="5">
        <text>[DNA-directed RNA polymerase] + ATP = phospho-[DNA-directed RNA polymerase] + ADP + H(+)</text>
        <dbReference type="Rhea" id="RHEA:10216"/>
        <dbReference type="Rhea" id="RHEA-COMP:11321"/>
        <dbReference type="Rhea" id="RHEA-COMP:11322"/>
        <dbReference type="ChEBI" id="CHEBI:15378"/>
        <dbReference type="ChEBI" id="CHEBI:30616"/>
        <dbReference type="ChEBI" id="CHEBI:43176"/>
        <dbReference type="ChEBI" id="CHEBI:68546"/>
        <dbReference type="ChEBI" id="CHEBI:456216"/>
        <dbReference type="EC" id="2.7.11.23"/>
    </reaction>
</comment>
<organism evidence="8 9">
    <name type="scientific">Urochloa decumbens</name>
    <dbReference type="NCBI Taxonomy" id="240449"/>
    <lineage>
        <taxon>Eukaryota</taxon>
        <taxon>Viridiplantae</taxon>
        <taxon>Streptophyta</taxon>
        <taxon>Embryophyta</taxon>
        <taxon>Tracheophyta</taxon>
        <taxon>Spermatophyta</taxon>
        <taxon>Magnoliopsida</taxon>
        <taxon>Liliopsida</taxon>
        <taxon>Poales</taxon>
        <taxon>Poaceae</taxon>
        <taxon>PACMAD clade</taxon>
        <taxon>Panicoideae</taxon>
        <taxon>Panicodae</taxon>
        <taxon>Paniceae</taxon>
        <taxon>Melinidinae</taxon>
        <taxon>Urochloa</taxon>
    </lineage>
</organism>
<evidence type="ECO:0000313" key="8">
    <source>
        <dbReference type="EMBL" id="CAL4949233.1"/>
    </source>
</evidence>
<dbReference type="InterPro" id="IPR050108">
    <property type="entry name" value="CDK"/>
</dbReference>
<protein>
    <recommendedName>
        <fullName evidence="1">[RNA-polymerase]-subunit kinase</fullName>
        <ecNumber evidence="1">2.7.11.23</ecNumber>
    </recommendedName>
</protein>
<keyword evidence="9" id="KW-1185">Reference proteome</keyword>
<dbReference type="EMBL" id="OZ075127">
    <property type="protein sequence ID" value="CAL4949233.1"/>
    <property type="molecule type" value="Genomic_DNA"/>
</dbReference>
<gene>
    <name evidence="8" type="ORF">URODEC1_LOCUS37850</name>
</gene>
<dbReference type="PANTHER" id="PTHR24056:SF486">
    <property type="entry name" value="OS12G0427000 PROTEIN"/>
    <property type="match status" value="1"/>
</dbReference>
<feature type="domain" description="Protein kinase" evidence="7">
    <location>
        <begin position="38"/>
        <end position="354"/>
    </location>
</feature>
<dbReference type="InterPro" id="IPR017441">
    <property type="entry name" value="Protein_kinase_ATP_BS"/>
</dbReference>
<dbReference type="GO" id="GO:0005524">
    <property type="term" value="F:ATP binding"/>
    <property type="evidence" value="ECO:0007669"/>
    <property type="project" value="UniProtKB-UniRule"/>
</dbReference>
<dbReference type="Pfam" id="PF00069">
    <property type="entry name" value="Pkinase"/>
    <property type="match status" value="1"/>
</dbReference>
<accession>A0ABC8YUC5</accession>
<dbReference type="FunFam" id="1.10.510.10:FF:001165">
    <property type="entry name" value="Protein kinase domain containing protein"/>
    <property type="match status" value="1"/>
</dbReference>
<evidence type="ECO:0000259" key="7">
    <source>
        <dbReference type="PROSITE" id="PS50011"/>
    </source>
</evidence>
<keyword evidence="4 6" id="KW-0067">ATP-binding</keyword>
<dbReference type="InterPro" id="IPR011009">
    <property type="entry name" value="Kinase-like_dom_sf"/>
</dbReference>
<reference evidence="9" key="1">
    <citation type="submission" date="2024-06" db="EMBL/GenBank/DDBJ databases">
        <authorList>
            <person name="Ryan C."/>
        </authorList>
    </citation>
    <scope>NUCLEOTIDE SEQUENCE [LARGE SCALE GENOMIC DNA]</scope>
</reference>
<evidence type="ECO:0000313" key="9">
    <source>
        <dbReference type="Proteomes" id="UP001497457"/>
    </source>
</evidence>